<proteinExistence type="inferred from homology"/>
<dbReference type="Gene3D" id="2.40.10.350">
    <property type="entry name" value="Rod shape-determining protein MreC, domain 2"/>
    <property type="match status" value="1"/>
</dbReference>
<dbReference type="PANTHER" id="PTHR34138">
    <property type="entry name" value="CELL SHAPE-DETERMINING PROTEIN MREC"/>
    <property type="match status" value="1"/>
</dbReference>
<comment type="caution">
    <text evidence="6">The sequence shown here is derived from an EMBL/GenBank/DDBJ whole genome shotgun (WGS) entry which is preliminary data.</text>
</comment>
<organism evidence="6 7">
    <name type="scientific">Psychroflexus planctonicus</name>
    <dbReference type="NCBI Taxonomy" id="1526575"/>
    <lineage>
        <taxon>Bacteria</taxon>
        <taxon>Pseudomonadati</taxon>
        <taxon>Bacteroidota</taxon>
        <taxon>Flavobacteriia</taxon>
        <taxon>Flavobacteriales</taxon>
        <taxon>Flavobacteriaceae</taxon>
        <taxon>Psychroflexus</taxon>
    </lineage>
</organism>
<dbReference type="Proteomes" id="UP000599179">
    <property type="component" value="Unassembled WGS sequence"/>
</dbReference>
<evidence type="ECO:0000256" key="3">
    <source>
        <dbReference type="ARBA" id="ARBA00022960"/>
    </source>
</evidence>
<dbReference type="InterPro" id="IPR055342">
    <property type="entry name" value="MreC_beta-barrel_core"/>
</dbReference>
<keyword evidence="7" id="KW-1185">Reference proteome</keyword>
<dbReference type="InterPro" id="IPR042177">
    <property type="entry name" value="Cell/Rod_1"/>
</dbReference>
<dbReference type="EMBL" id="BMGM01000001">
    <property type="protein sequence ID" value="GGE26301.1"/>
    <property type="molecule type" value="Genomic_DNA"/>
</dbReference>
<dbReference type="Pfam" id="PF04085">
    <property type="entry name" value="MreC"/>
    <property type="match status" value="1"/>
</dbReference>
<accession>A0ABQ1SE29</accession>
<sequence>MFVALFLTVEAHSYHTSKWVSSTNFISASIFEFKSGITDYIGLYSENEKLTLENTRLRNKLLNLEENAIFDQDSLILKDSTFISFPVKLISNSYLKTDNYLLLNKGEKDGMYENMGIISSQGIVGIVEETTANYARVISILNSNISINAKLKKSNHFGSLTWNAKQPNFVELVDVPRSAVIKVGDSVVTGGNSLIFPENLPIGEISDFQLNENQGYYDISIKLFNDMTSLKNLYAIQFNRREEASFLLENKQADE</sequence>
<dbReference type="InterPro" id="IPR007221">
    <property type="entry name" value="MreC"/>
</dbReference>
<evidence type="ECO:0000256" key="4">
    <source>
        <dbReference type="ARBA" id="ARBA00032089"/>
    </source>
</evidence>
<evidence type="ECO:0000313" key="7">
    <source>
        <dbReference type="Proteomes" id="UP000599179"/>
    </source>
</evidence>
<reference evidence="7" key="1">
    <citation type="journal article" date="2019" name="Int. J. Syst. Evol. Microbiol.">
        <title>The Global Catalogue of Microorganisms (GCM) 10K type strain sequencing project: providing services to taxonomists for standard genome sequencing and annotation.</title>
        <authorList>
            <consortium name="The Broad Institute Genomics Platform"/>
            <consortium name="The Broad Institute Genome Sequencing Center for Infectious Disease"/>
            <person name="Wu L."/>
            <person name="Ma J."/>
        </authorList>
    </citation>
    <scope>NUCLEOTIDE SEQUENCE [LARGE SCALE GENOMIC DNA]</scope>
    <source>
        <strain evidence="7">CGMCC 1.12931</strain>
    </source>
</reference>
<evidence type="ECO:0000313" key="6">
    <source>
        <dbReference type="EMBL" id="GGE26301.1"/>
    </source>
</evidence>
<feature type="domain" description="Rod shape-determining protein MreC beta-barrel core" evidence="5">
    <location>
        <begin position="90"/>
        <end position="236"/>
    </location>
</feature>
<comment type="similarity">
    <text evidence="1">Belongs to the MreC family.</text>
</comment>
<evidence type="ECO:0000256" key="2">
    <source>
        <dbReference type="ARBA" id="ARBA00013855"/>
    </source>
</evidence>
<name>A0ABQ1SE29_9FLAO</name>
<dbReference type="PANTHER" id="PTHR34138:SF1">
    <property type="entry name" value="CELL SHAPE-DETERMINING PROTEIN MREC"/>
    <property type="match status" value="1"/>
</dbReference>
<dbReference type="Gene3D" id="2.40.10.340">
    <property type="entry name" value="Rod shape-determining protein MreC, domain 1"/>
    <property type="match status" value="1"/>
</dbReference>
<dbReference type="InterPro" id="IPR042175">
    <property type="entry name" value="Cell/Rod_MreC_2"/>
</dbReference>
<gene>
    <name evidence="6" type="primary">mreC</name>
    <name evidence="6" type="ORF">GCM10010832_03780</name>
</gene>
<dbReference type="NCBIfam" id="NF010532">
    <property type="entry name" value="PRK13922.9-3"/>
    <property type="match status" value="1"/>
</dbReference>
<protein>
    <recommendedName>
        <fullName evidence="2">Cell shape-determining protein MreC</fullName>
    </recommendedName>
    <alternativeName>
        <fullName evidence="4">Cell shape protein MreC</fullName>
    </alternativeName>
</protein>
<evidence type="ECO:0000256" key="1">
    <source>
        <dbReference type="ARBA" id="ARBA00009369"/>
    </source>
</evidence>
<evidence type="ECO:0000259" key="5">
    <source>
        <dbReference type="Pfam" id="PF04085"/>
    </source>
</evidence>
<keyword evidence="3" id="KW-0133">Cell shape</keyword>